<dbReference type="SUPFAM" id="SSF47895">
    <property type="entry name" value="Transducin (alpha subunit), insertion domain"/>
    <property type="match status" value="1"/>
</dbReference>
<evidence type="ECO:0000256" key="6">
    <source>
        <dbReference type="PIRSR" id="PIRSR601019-1"/>
    </source>
</evidence>
<dbReference type="PANTHER" id="PTHR10218">
    <property type="entry name" value="GTP-BINDING PROTEIN ALPHA SUBUNIT"/>
    <property type="match status" value="1"/>
</dbReference>
<dbReference type="GO" id="GO:0031683">
    <property type="term" value="F:G-protein beta/gamma-subunit complex binding"/>
    <property type="evidence" value="ECO:0007669"/>
    <property type="project" value="InterPro"/>
</dbReference>
<organism evidence="9 10">
    <name type="scientific">Anaeramoeba flamelloides</name>
    <dbReference type="NCBI Taxonomy" id="1746091"/>
    <lineage>
        <taxon>Eukaryota</taxon>
        <taxon>Metamonada</taxon>
        <taxon>Anaeramoebidae</taxon>
        <taxon>Anaeramoeba</taxon>
    </lineage>
</organism>
<keyword evidence="4 6" id="KW-0342">GTP-binding</keyword>
<keyword evidence="1 7" id="KW-0479">Metal-binding</keyword>
<dbReference type="GO" id="GO:0005525">
    <property type="term" value="F:GTP binding"/>
    <property type="evidence" value="ECO:0007669"/>
    <property type="project" value="UniProtKB-KW"/>
</dbReference>
<accession>A0AAV8AFM7</accession>
<dbReference type="InterPro" id="IPR011025">
    <property type="entry name" value="GproteinA_insert"/>
</dbReference>
<keyword evidence="2 6" id="KW-0547">Nucleotide-binding</keyword>
<dbReference type="PROSITE" id="PS51882">
    <property type="entry name" value="G_ALPHA"/>
    <property type="match status" value="1"/>
</dbReference>
<proteinExistence type="predicted"/>
<feature type="region of interest" description="Disordered" evidence="8">
    <location>
        <begin position="1"/>
        <end position="27"/>
    </location>
</feature>
<feature type="binding site" evidence="6">
    <location>
        <begin position="153"/>
        <end position="154"/>
    </location>
    <ligand>
        <name>GTP</name>
        <dbReference type="ChEBI" id="CHEBI:37565"/>
    </ligand>
</feature>
<dbReference type="EMBL" id="JANTQA010000008">
    <property type="protein sequence ID" value="KAJ3451547.1"/>
    <property type="molecule type" value="Genomic_DNA"/>
</dbReference>
<comment type="caution">
    <text evidence="9">The sequence shown here is derived from an EMBL/GenBank/DDBJ whole genome shotgun (WGS) entry which is preliminary data.</text>
</comment>
<evidence type="ECO:0000313" key="10">
    <source>
        <dbReference type="Proteomes" id="UP001146793"/>
    </source>
</evidence>
<dbReference type="GO" id="GO:0005737">
    <property type="term" value="C:cytoplasm"/>
    <property type="evidence" value="ECO:0007669"/>
    <property type="project" value="TreeGrafter"/>
</dbReference>
<dbReference type="GO" id="GO:0001664">
    <property type="term" value="F:G protein-coupled receptor binding"/>
    <property type="evidence" value="ECO:0007669"/>
    <property type="project" value="TreeGrafter"/>
</dbReference>
<evidence type="ECO:0000256" key="8">
    <source>
        <dbReference type="SAM" id="MobiDB-lite"/>
    </source>
</evidence>
<dbReference type="GO" id="GO:0007188">
    <property type="term" value="P:adenylate cyclase-modulating G protein-coupled receptor signaling pathway"/>
    <property type="evidence" value="ECO:0007669"/>
    <property type="project" value="TreeGrafter"/>
</dbReference>
<feature type="binding site" evidence="6">
    <location>
        <begin position="49"/>
        <end position="54"/>
    </location>
    <ligand>
        <name>GTP</name>
        <dbReference type="ChEBI" id="CHEBI:37565"/>
    </ligand>
</feature>
<dbReference type="Pfam" id="PF00503">
    <property type="entry name" value="G-alpha"/>
    <property type="match status" value="1"/>
</dbReference>
<gene>
    <name evidence="9" type="ORF">M0812_03296</name>
</gene>
<dbReference type="SMART" id="SM00275">
    <property type="entry name" value="G_alpha"/>
    <property type="match status" value="1"/>
</dbReference>
<dbReference type="Gene3D" id="3.40.50.300">
    <property type="entry name" value="P-loop containing nucleotide triphosphate hydrolases"/>
    <property type="match status" value="1"/>
</dbReference>
<dbReference type="Proteomes" id="UP001146793">
    <property type="component" value="Unassembled WGS sequence"/>
</dbReference>
<evidence type="ECO:0000256" key="2">
    <source>
        <dbReference type="ARBA" id="ARBA00022741"/>
    </source>
</evidence>
<sequence>MGPKNTKTKKSKKDEEEEQEQNQTIEEQLKMESNTSYKEVKVLVLGTGESGKTTFLKQLRILHKEGFVEQDHEQYKITIKQNAIIHTKALISACTTYGWNLSEENMKVAKKFLNYGTNAKDLTTEVANEISALWGDEALQRAYHNRHLFQLPDSTDYFLENIVKISKEDYIPSERDMLNCRIPTTGVNELTFKFGEIPWTVIDVGGQRSERRKWIHQFEDATLIIFVVAASEFNQKLYEDESINRMVESLTLFQKTANNEYFKKKNCVIFLNKIDLFEEKIKKYDLSETFPEYKGGKDVEEAKKFLKKKFISIGQNGERNIFVHETCATDTKNIENVFDAVNTSILEESLKIGGYI</sequence>
<evidence type="ECO:0000256" key="1">
    <source>
        <dbReference type="ARBA" id="ARBA00022723"/>
    </source>
</evidence>
<evidence type="ECO:0000256" key="7">
    <source>
        <dbReference type="PIRSR" id="PIRSR601019-2"/>
    </source>
</evidence>
<keyword evidence="3 7" id="KW-0460">Magnesium</keyword>
<dbReference type="InterPro" id="IPR001019">
    <property type="entry name" value="Gprotein_alpha_su"/>
</dbReference>
<dbReference type="PANTHER" id="PTHR10218:SF302">
    <property type="entry name" value="GUANINE NUCLEOTIDE-BINDING PROTEIN ALPHA-5 SUBUNIT"/>
    <property type="match status" value="1"/>
</dbReference>
<feature type="binding site" evidence="6">
    <location>
        <position position="328"/>
    </location>
    <ligand>
        <name>GTP</name>
        <dbReference type="ChEBI" id="CHEBI:37565"/>
    </ligand>
</feature>
<feature type="binding site" evidence="6">
    <location>
        <begin position="178"/>
        <end position="184"/>
    </location>
    <ligand>
        <name>GTP</name>
        <dbReference type="ChEBI" id="CHEBI:37565"/>
    </ligand>
</feature>
<reference evidence="9" key="1">
    <citation type="submission" date="2022-08" db="EMBL/GenBank/DDBJ databases">
        <title>Novel sulphate-reducing endosymbionts in the free-living metamonad Anaeramoeba.</title>
        <authorList>
            <person name="Jerlstrom-Hultqvist J."/>
            <person name="Cepicka I."/>
            <person name="Gallot-Lavallee L."/>
            <person name="Salas-Leiva D."/>
            <person name="Curtis B.A."/>
            <person name="Zahonova K."/>
            <person name="Pipaliya S."/>
            <person name="Dacks J."/>
            <person name="Roger A.J."/>
        </authorList>
    </citation>
    <scope>NUCLEOTIDE SEQUENCE</scope>
    <source>
        <strain evidence="9">Busselton2</strain>
    </source>
</reference>
<dbReference type="GO" id="GO:0046872">
    <property type="term" value="F:metal ion binding"/>
    <property type="evidence" value="ECO:0007669"/>
    <property type="project" value="UniProtKB-KW"/>
</dbReference>
<feature type="binding site" evidence="7">
    <location>
        <position position="184"/>
    </location>
    <ligand>
        <name>Mg(2+)</name>
        <dbReference type="ChEBI" id="CHEBI:18420"/>
    </ligand>
</feature>
<dbReference type="SUPFAM" id="SSF52540">
    <property type="entry name" value="P-loop containing nucleoside triphosphate hydrolases"/>
    <property type="match status" value="1"/>
</dbReference>
<feature type="binding site" evidence="6">
    <location>
        <begin position="203"/>
        <end position="207"/>
    </location>
    <ligand>
        <name>GTP</name>
        <dbReference type="ChEBI" id="CHEBI:37565"/>
    </ligand>
</feature>
<keyword evidence="5" id="KW-0807">Transducer</keyword>
<feature type="binding site" evidence="7">
    <location>
        <position position="53"/>
    </location>
    <ligand>
        <name>Mg(2+)</name>
        <dbReference type="ChEBI" id="CHEBI:18420"/>
    </ligand>
</feature>
<protein>
    <submittedName>
        <fullName evidence="9">Guanine nucleotide-binding protein g(O) subunit alpha</fullName>
    </submittedName>
</protein>
<feature type="binding site" evidence="6">
    <location>
        <begin position="272"/>
        <end position="275"/>
    </location>
    <ligand>
        <name>GTP</name>
        <dbReference type="ChEBI" id="CHEBI:37565"/>
    </ligand>
</feature>
<dbReference type="GO" id="GO:0003924">
    <property type="term" value="F:GTPase activity"/>
    <property type="evidence" value="ECO:0007669"/>
    <property type="project" value="InterPro"/>
</dbReference>
<dbReference type="PRINTS" id="PR00318">
    <property type="entry name" value="GPROTEINA"/>
</dbReference>
<dbReference type="PROSITE" id="PS51417">
    <property type="entry name" value="ARF"/>
    <property type="match status" value="1"/>
</dbReference>
<evidence type="ECO:0000256" key="5">
    <source>
        <dbReference type="ARBA" id="ARBA00023224"/>
    </source>
</evidence>
<dbReference type="AlphaFoldDB" id="A0AAV8AFM7"/>
<dbReference type="Gene3D" id="1.10.400.10">
    <property type="entry name" value="GI Alpha 1, domain 2-like"/>
    <property type="match status" value="1"/>
</dbReference>
<dbReference type="CDD" id="cd00066">
    <property type="entry name" value="G-alpha"/>
    <property type="match status" value="1"/>
</dbReference>
<dbReference type="InterPro" id="IPR027417">
    <property type="entry name" value="P-loop_NTPase"/>
</dbReference>
<dbReference type="GO" id="GO:0005834">
    <property type="term" value="C:heterotrimeric G-protein complex"/>
    <property type="evidence" value="ECO:0007669"/>
    <property type="project" value="TreeGrafter"/>
</dbReference>
<feature type="compositionally biased region" description="Basic residues" evidence="8">
    <location>
        <begin position="1"/>
        <end position="11"/>
    </location>
</feature>
<evidence type="ECO:0000256" key="4">
    <source>
        <dbReference type="ARBA" id="ARBA00023134"/>
    </source>
</evidence>
<evidence type="ECO:0000313" key="9">
    <source>
        <dbReference type="EMBL" id="KAJ3451547.1"/>
    </source>
</evidence>
<name>A0AAV8AFM7_9EUKA</name>
<evidence type="ECO:0000256" key="3">
    <source>
        <dbReference type="ARBA" id="ARBA00022842"/>
    </source>
</evidence>
<dbReference type="FunFam" id="3.40.50.300:FF:000181">
    <property type="entry name" value="Guanine nucleotide-binding protein subunit alpha"/>
    <property type="match status" value="1"/>
</dbReference>